<evidence type="ECO:0000256" key="1">
    <source>
        <dbReference type="SAM" id="Phobius"/>
    </source>
</evidence>
<dbReference type="AlphaFoldDB" id="A0A1X9T479"/>
<proteinExistence type="predicted"/>
<geneLocation type="plasmid" evidence="2 3">
    <name>unnamed1</name>
</geneLocation>
<feature type="transmembrane region" description="Helical" evidence="1">
    <location>
        <begin position="14"/>
        <end position="36"/>
    </location>
</feature>
<organism evidence="2 3">
    <name type="scientific">Paenibacillus bovis</name>
    <dbReference type="NCBI Taxonomy" id="1616788"/>
    <lineage>
        <taxon>Bacteria</taxon>
        <taxon>Bacillati</taxon>
        <taxon>Bacillota</taxon>
        <taxon>Bacilli</taxon>
        <taxon>Bacillales</taxon>
        <taxon>Paenibacillaceae</taxon>
        <taxon>Paenibacillus</taxon>
    </lineage>
</organism>
<reference evidence="2 3" key="1">
    <citation type="journal article" date="2016" name="Int. J. Syst. Evol. Microbiol.">
        <title>Paenibacillus damxungensis sp. nov., isolated from raw yak (Bos grunniens) milk.</title>
        <authorList>
            <person name="Wu Z."/>
            <person name="Gao C."/>
            <person name="Han J."/>
            <person name="Liu Z."/>
        </authorList>
    </citation>
    <scope>NUCLEOTIDE SEQUENCE [LARGE SCALE GENOMIC DNA]</scope>
    <source>
        <strain evidence="2 3">BD3526</strain>
        <plasmid evidence="2 3">unnamed1</plasmid>
    </source>
</reference>
<gene>
    <name evidence="2" type="ORF">AR543_p0068</name>
</gene>
<keyword evidence="1" id="KW-0472">Membrane</keyword>
<name>A0A1X9T479_9BACL</name>
<protein>
    <recommendedName>
        <fullName evidence="4">DUF5666 domain-containing protein</fullName>
    </recommendedName>
</protein>
<dbReference type="KEGG" id="pbv:AR543_p0068"/>
<evidence type="ECO:0008006" key="4">
    <source>
        <dbReference type="Google" id="ProtNLM"/>
    </source>
</evidence>
<keyword evidence="1" id="KW-1133">Transmembrane helix</keyword>
<accession>A0A1X9T479</accession>
<sequence length="139" mass="15567">MIKKYMMKARQRDFYVNVIITFAGVIAFIWLCYFFVPFLTSFQTPASNQSAFEVTGKVEAINKKFSNTRSSLLGGGGGTVETENYTIQVKGHNYDVTANMVHVLKPGQAVTLIGDENKVESIQIEVTNWNRLMNGVDSE</sequence>
<keyword evidence="1" id="KW-0812">Transmembrane</keyword>
<dbReference type="EMBL" id="CP021170">
    <property type="protein sequence ID" value="ARR10676.1"/>
    <property type="molecule type" value="Genomic_DNA"/>
</dbReference>
<evidence type="ECO:0000313" key="2">
    <source>
        <dbReference type="EMBL" id="ARR10676.1"/>
    </source>
</evidence>
<keyword evidence="3" id="KW-1185">Reference proteome</keyword>
<evidence type="ECO:0000313" key="3">
    <source>
        <dbReference type="Proteomes" id="UP000078148"/>
    </source>
</evidence>
<dbReference type="RefSeq" id="WP_087071388.1">
    <property type="nucleotide sequence ID" value="NZ_CP021170.1"/>
</dbReference>
<keyword evidence="2" id="KW-0614">Plasmid</keyword>
<dbReference type="Proteomes" id="UP000078148">
    <property type="component" value="Plasmid unnamed1"/>
</dbReference>